<evidence type="ECO:0000313" key="2">
    <source>
        <dbReference type="Proteomes" id="UP000198727"/>
    </source>
</evidence>
<accession>A0A1I5ZRX4</accession>
<protein>
    <submittedName>
        <fullName evidence="1">Uncharacterized protein</fullName>
    </submittedName>
</protein>
<proteinExistence type="predicted"/>
<name>A0A1I5ZRX4_9PSEU</name>
<dbReference type="OrthoDB" id="3617561at2"/>
<dbReference type="EMBL" id="FOWW01000010">
    <property type="protein sequence ID" value="SFQ59208.1"/>
    <property type="molecule type" value="Genomic_DNA"/>
</dbReference>
<dbReference type="Proteomes" id="UP000198727">
    <property type="component" value="Unassembled WGS sequence"/>
</dbReference>
<keyword evidence="2" id="KW-1185">Reference proteome</keyword>
<reference evidence="2" key="1">
    <citation type="submission" date="2016-10" db="EMBL/GenBank/DDBJ databases">
        <authorList>
            <person name="Varghese N."/>
            <person name="Submissions S."/>
        </authorList>
    </citation>
    <scope>NUCLEOTIDE SEQUENCE [LARGE SCALE GENOMIC DNA]</scope>
    <source>
        <strain evidence="2">CGMCC 4.5579</strain>
    </source>
</reference>
<dbReference type="RefSeq" id="WP_092534785.1">
    <property type="nucleotide sequence ID" value="NZ_FOWW01000010.1"/>
</dbReference>
<sequence length="173" mass="18339">MAPEQPLPAQPFLRCAGDVVARFGTPRLRTVQLLLPVQNLAPRERGPVPSLDTAGWFADRDPGSRTPVRVTVDSGRVPSVPAAAPSIHTWLRSLDQEVFAVDSHPSTDHDPLAAAPPLDDTFWSGPPRHRASVTGALAEWSLDALGWLAGLLAEGLARHGVTTPVVLTASEAG</sequence>
<dbReference type="AlphaFoldDB" id="A0A1I5ZRX4"/>
<gene>
    <name evidence="1" type="ORF">SAMN05421810_11093</name>
</gene>
<evidence type="ECO:0000313" key="1">
    <source>
        <dbReference type="EMBL" id="SFQ59208.1"/>
    </source>
</evidence>
<organism evidence="1 2">
    <name type="scientific">Amycolatopsis arida</name>
    <dbReference type="NCBI Taxonomy" id="587909"/>
    <lineage>
        <taxon>Bacteria</taxon>
        <taxon>Bacillati</taxon>
        <taxon>Actinomycetota</taxon>
        <taxon>Actinomycetes</taxon>
        <taxon>Pseudonocardiales</taxon>
        <taxon>Pseudonocardiaceae</taxon>
        <taxon>Amycolatopsis</taxon>
    </lineage>
</organism>